<dbReference type="Proteomes" id="UP000289437">
    <property type="component" value="Unassembled WGS sequence"/>
</dbReference>
<dbReference type="InterPro" id="IPR018490">
    <property type="entry name" value="cNMP-bd_dom_sf"/>
</dbReference>
<name>A0A4Q0SY07_9BACT</name>
<dbReference type="Gene3D" id="2.60.120.10">
    <property type="entry name" value="Jelly Rolls"/>
    <property type="match status" value="1"/>
</dbReference>
<dbReference type="PANTHER" id="PTHR24567">
    <property type="entry name" value="CRP FAMILY TRANSCRIPTIONAL REGULATORY PROTEIN"/>
    <property type="match status" value="1"/>
</dbReference>
<feature type="domain" description="HTH crp-type" evidence="5">
    <location>
        <begin position="143"/>
        <end position="209"/>
    </location>
</feature>
<evidence type="ECO:0000313" key="6">
    <source>
        <dbReference type="EMBL" id="RXH54498.1"/>
    </source>
</evidence>
<dbReference type="RefSeq" id="WP_128914276.1">
    <property type="nucleotide sequence ID" value="NZ_RDSM01000003.1"/>
</dbReference>
<keyword evidence="1" id="KW-0805">Transcription regulation</keyword>
<reference evidence="6 7" key="1">
    <citation type="submission" date="2018-11" db="EMBL/GenBank/DDBJ databases">
        <authorList>
            <person name="Mardanov A.V."/>
            <person name="Ravin N.V."/>
            <person name="Dedysh S.N."/>
        </authorList>
    </citation>
    <scope>NUCLEOTIDE SEQUENCE [LARGE SCALE GENOMIC DNA]</scope>
    <source>
        <strain evidence="6 7">AF10</strain>
    </source>
</reference>
<dbReference type="PROSITE" id="PS50042">
    <property type="entry name" value="CNMP_BINDING_3"/>
    <property type="match status" value="1"/>
</dbReference>
<reference evidence="7" key="2">
    <citation type="submission" date="2019-02" db="EMBL/GenBank/DDBJ databases">
        <title>Granulicella sibirica sp. nov., a psychrotolerant acidobacterium isolated from an organic soil layer in forested tundra, West Siberia.</title>
        <authorList>
            <person name="Oshkin I.Y."/>
            <person name="Kulichevskaya I.S."/>
            <person name="Rijpstra W.I.C."/>
            <person name="Sinninghe Damste J.S."/>
            <person name="Rakitin A.L."/>
            <person name="Ravin N.V."/>
            <person name="Dedysh S.N."/>
        </authorList>
    </citation>
    <scope>NUCLEOTIDE SEQUENCE [LARGE SCALE GENOMIC DNA]</scope>
    <source>
        <strain evidence="7">AF10</strain>
    </source>
</reference>
<dbReference type="GO" id="GO:0003677">
    <property type="term" value="F:DNA binding"/>
    <property type="evidence" value="ECO:0007669"/>
    <property type="project" value="UniProtKB-KW"/>
</dbReference>
<comment type="caution">
    <text evidence="6">The sequence shown here is derived from an EMBL/GenBank/DDBJ whole genome shotgun (WGS) entry which is preliminary data.</text>
</comment>
<keyword evidence="7" id="KW-1185">Reference proteome</keyword>
<gene>
    <name evidence="6" type="ORF">GRAN_3601</name>
</gene>
<dbReference type="SMART" id="SM00100">
    <property type="entry name" value="cNMP"/>
    <property type="match status" value="1"/>
</dbReference>
<dbReference type="Pfam" id="PF13545">
    <property type="entry name" value="HTH_Crp_2"/>
    <property type="match status" value="1"/>
</dbReference>
<evidence type="ECO:0008006" key="8">
    <source>
        <dbReference type="Google" id="ProtNLM"/>
    </source>
</evidence>
<accession>A0A4Q0SY07</accession>
<evidence type="ECO:0000256" key="1">
    <source>
        <dbReference type="ARBA" id="ARBA00023015"/>
    </source>
</evidence>
<sequence length="239" mass="26031">MPTNDVSRFLSSLSKRSSQALLKYSIPVDLPLGTVLYEAQETPDYAYFLTSGMASVVTAMSDGATAEVGVIGREGVIGSLQVMGPALASTRCFMQMAGTGLRIPLSELRREFGSSEEIRSRILEFLQEQAMCLGQIAGCHRLHEAEQRLARWLLMVSDCSQTDELNLTQEFLGMMLGSRRTTVGTAVGVLQAKGLVDHQRGRIKIIDRGRLEGVACDCYQVAKELYAGLYSRGAPGSQN</sequence>
<dbReference type="InterPro" id="IPR050397">
    <property type="entry name" value="Env_Response_Regulators"/>
</dbReference>
<dbReference type="PROSITE" id="PS51063">
    <property type="entry name" value="HTH_CRP_2"/>
    <property type="match status" value="1"/>
</dbReference>
<dbReference type="InterPro" id="IPR000595">
    <property type="entry name" value="cNMP-bd_dom"/>
</dbReference>
<dbReference type="AlphaFoldDB" id="A0A4Q0SY07"/>
<protein>
    <recommendedName>
        <fullName evidence="8">cAMP-binding protein</fullName>
    </recommendedName>
</protein>
<dbReference type="CDD" id="cd00038">
    <property type="entry name" value="CAP_ED"/>
    <property type="match status" value="1"/>
</dbReference>
<dbReference type="InterPro" id="IPR014710">
    <property type="entry name" value="RmlC-like_jellyroll"/>
</dbReference>
<dbReference type="Gene3D" id="1.10.10.10">
    <property type="entry name" value="Winged helix-like DNA-binding domain superfamily/Winged helix DNA-binding domain"/>
    <property type="match status" value="1"/>
</dbReference>
<dbReference type="GO" id="GO:0005829">
    <property type="term" value="C:cytosol"/>
    <property type="evidence" value="ECO:0007669"/>
    <property type="project" value="TreeGrafter"/>
</dbReference>
<dbReference type="EMBL" id="RDSM01000003">
    <property type="protein sequence ID" value="RXH54498.1"/>
    <property type="molecule type" value="Genomic_DNA"/>
</dbReference>
<proteinExistence type="predicted"/>
<organism evidence="6 7">
    <name type="scientific">Granulicella sibirica</name>
    <dbReference type="NCBI Taxonomy" id="2479048"/>
    <lineage>
        <taxon>Bacteria</taxon>
        <taxon>Pseudomonadati</taxon>
        <taxon>Acidobacteriota</taxon>
        <taxon>Terriglobia</taxon>
        <taxon>Terriglobales</taxon>
        <taxon>Acidobacteriaceae</taxon>
        <taxon>Granulicella</taxon>
    </lineage>
</organism>
<dbReference type="OrthoDB" id="7506088at2"/>
<keyword evidence="3" id="KW-0804">Transcription</keyword>
<dbReference type="InterPro" id="IPR012318">
    <property type="entry name" value="HTH_CRP"/>
</dbReference>
<dbReference type="InterPro" id="IPR036388">
    <property type="entry name" value="WH-like_DNA-bd_sf"/>
</dbReference>
<evidence type="ECO:0000256" key="3">
    <source>
        <dbReference type="ARBA" id="ARBA00023163"/>
    </source>
</evidence>
<dbReference type="SUPFAM" id="SSF46785">
    <property type="entry name" value="Winged helix' DNA-binding domain"/>
    <property type="match status" value="1"/>
</dbReference>
<dbReference type="GO" id="GO:0003700">
    <property type="term" value="F:DNA-binding transcription factor activity"/>
    <property type="evidence" value="ECO:0007669"/>
    <property type="project" value="TreeGrafter"/>
</dbReference>
<dbReference type="SUPFAM" id="SSF51206">
    <property type="entry name" value="cAMP-binding domain-like"/>
    <property type="match status" value="1"/>
</dbReference>
<evidence type="ECO:0000259" key="4">
    <source>
        <dbReference type="PROSITE" id="PS50042"/>
    </source>
</evidence>
<dbReference type="InterPro" id="IPR036390">
    <property type="entry name" value="WH_DNA-bd_sf"/>
</dbReference>
<dbReference type="Pfam" id="PF00027">
    <property type="entry name" value="cNMP_binding"/>
    <property type="match status" value="1"/>
</dbReference>
<evidence type="ECO:0000313" key="7">
    <source>
        <dbReference type="Proteomes" id="UP000289437"/>
    </source>
</evidence>
<evidence type="ECO:0000256" key="2">
    <source>
        <dbReference type="ARBA" id="ARBA00023125"/>
    </source>
</evidence>
<evidence type="ECO:0000259" key="5">
    <source>
        <dbReference type="PROSITE" id="PS51063"/>
    </source>
</evidence>
<feature type="domain" description="Cyclic nucleotide-binding" evidence="4">
    <location>
        <begin position="9"/>
        <end position="91"/>
    </location>
</feature>
<keyword evidence="2" id="KW-0238">DNA-binding</keyword>
<dbReference type="PANTHER" id="PTHR24567:SF74">
    <property type="entry name" value="HTH-TYPE TRANSCRIPTIONAL REGULATOR ARCR"/>
    <property type="match status" value="1"/>
</dbReference>